<keyword evidence="4" id="KW-1185">Reference proteome</keyword>
<dbReference type="Pfam" id="PF08590">
    <property type="entry name" value="DUF1771"/>
    <property type="match status" value="1"/>
</dbReference>
<dbReference type="SMART" id="SM00463">
    <property type="entry name" value="SMR"/>
    <property type="match status" value="1"/>
</dbReference>
<dbReference type="AlphaFoldDB" id="A0A9W4TWY2"/>
<reference evidence="3" key="1">
    <citation type="submission" date="2022-12" db="EMBL/GenBank/DDBJ databases">
        <authorList>
            <person name="Brejova B."/>
        </authorList>
    </citation>
    <scope>NUCLEOTIDE SEQUENCE</scope>
</reference>
<gene>
    <name evidence="3" type="ORF">CANVERA_P2584</name>
</gene>
<evidence type="ECO:0000256" key="1">
    <source>
        <dbReference type="SAM" id="MobiDB-lite"/>
    </source>
</evidence>
<feature type="region of interest" description="Disordered" evidence="1">
    <location>
        <begin position="43"/>
        <end position="75"/>
    </location>
</feature>
<evidence type="ECO:0000313" key="3">
    <source>
        <dbReference type="EMBL" id="CAI5758071.1"/>
    </source>
</evidence>
<dbReference type="InterPro" id="IPR053020">
    <property type="entry name" value="Smr_domain_protein"/>
</dbReference>
<dbReference type="PANTHER" id="PTHR47417">
    <property type="entry name" value="SMR DOMAIN-CONTAINING PROTEIN YPL199C"/>
    <property type="match status" value="1"/>
</dbReference>
<dbReference type="InterPro" id="IPR002625">
    <property type="entry name" value="Smr_dom"/>
</dbReference>
<feature type="compositionally biased region" description="Basic and acidic residues" evidence="1">
    <location>
        <begin position="57"/>
        <end position="69"/>
    </location>
</feature>
<dbReference type="Gene3D" id="3.30.1370.110">
    <property type="match status" value="1"/>
</dbReference>
<dbReference type="EMBL" id="CANTUO010000002">
    <property type="protein sequence ID" value="CAI5758071.1"/>
    <property type="molecule type" value="Genomic_DNA"/>
</dbReference>
<dbReference type="InterPro" id="IPR013899">
    <property type="entry name" value="DUF1771"/>
</dbReference>
<feature type="domain" description="Smr" evidence="2">
    <location>
        <begin position="99"/>
        <end position="175"/>
    </location>
</feature>
<evidence type="ECO:0000259" key="2">
    <source>
        <dbReference type="PROSITE" id="PS50828"/>
    </source>
</evidence>
<feature type="compositionally biased region" description="Low complexity" evidence="1">
    <location>
        <begin position="44"/>
        <end position="56"/>
    </location>
</feature>
<dbReference type="Proteomes" id="UP001152885">
    <property type="component" value="Unassembled WGS sequence"/>
</dbReference>
<dbReference type="Pfam" id="PF01713">
    <property type="entry name" value="Smr"/>
    <property type="match status" value="1"/>
</dbReference>
<feature type="compositionally biased region" description="Low complexity" evidence="1">
    <location>
        <begin position="200"/>
        <end position="232"/>
    </location>
</feature>
<accession>A0A9W4TWY2</accession>
<dbReference type="InterPro" id="IPR036063">
    <property type="entry name" value="Smr_dom_sf"/>
</dbReference>
<feature type="region of interest" description="Disordered" evidence="1">
    <location>
        <begin position="182"/>
        <end position="232"/>
    </location>
</feature>
<organism evidence="3 4">
    <name type="scientific">Candida verbasci</name>
    <dbReference type="NCBI Taxonomy" id="1227364"/>
    <lineage>
        <taxon>Eukaryota</taxon>
        <taxon>Fungi</taxon>
        <taxon>Dikarya</taxon>
        <taxon>Ascomycota</taxon>
        <taxon>Saccharomycotina</taxon>
        <taxon>Pichiomycetes</taxon>
        <taxon>Debaryomycetaceae</taxon>
        <taxon>Candida/Lodderomyces clade</taxon>
        <taxon>Candida</taxon>
    </lineage>
</organism>
<name>A0A9W4TWY2_9ASCO</name>
<dbReference type="OrthoDB" id="3231855at2759"/>
<dbReference type="SUPFAM" id="SSF160443">
    <property type="entry name" value="SMR domain-like"/>
    <property type="match status" value="1"/>
</dbReference>
<sequence length="258" mass="29641">MSDILSRGAKLFDDSPEYDYNHATDSEYKRLRAEADKLYKHRNQLSQQSQQAYKQGDGQKAHELSEESKSVLAQAEQANRKAAEYVFRENNTDSAYDEIDLHGLYVKEAEYVLQNRISQAIKTNQNHLKVIVGKGLHSQNGIAKIKPAVDQLCDESGLKHYIDPKNSGVLVIDLQNTNSNQIPSHWDNINQPHQAYHGSNQPQYQQQQAHYQNQQHYQQQQQQQHNNNQGQNIKTGNQFIDLAIKAICFCINRQNKIN</sequence>
<feature type="compositionally biased region" description="Polar residues" evidence="1">
    <location>
        <begin position="182"/>
        <end position="199"/>
    </location>
</feature>
<dbReference type="PANTHER" id="PTHR47417:SF1">
    <property type="entry name" value="SMR DOMAIN-CONTAINING PROTEIN YPL199C"/>
    <property type="match status" value="1"/>
</dbReference>
<proteinExistence type="predicted"/>
<evidence type="ECO:0000313" key="4">
    <source>
        <dbReference type="Proteomes" id="UP001152885"/>
    </source>
</evidence>
<comment type="caution">
    <text evidence="3">The sequence shown here is derived from an EMBL/GenBank/DDBJ whole genome shotgun (WGS) entry which is preliminary data.</text>
</comment>
<dbReference type="SMART" id="SM01162">
    <property type="entry name" value="DUF1771"/>
    <property type="match status" value="1"/>
</dbReference>
<protein>
    <recommendedName>
        <fullName evidence="2">Smr domain-containing protein</fullName>
    </recommendedName>
</protein>
<dbReference type="PROSITE" id="PS50828">
    <property type="entry name" value="SMR"/>
    <property type="match status" value="1"/>
</dbReference>